<evidence type="ECO:0000256" key="5">
    <source>
        <dbReference type="ARBA" id="ARBA00022840"/>
    </source>
</evidence>
<dbReference type="PANTHER" id="PTHR10457">
    <property type="entry name" value="MEVALONATE KINASE/GALACTOKINASE"/>
    <property type="match status" value="1"/>
</dbReference>
<dbReference type="Gene3D" id="3.30.70.890">
    <property type="entry name" value="GHMP kinase, C-terminal domain"/>
    <property type="match status" value="1"/>
</dbReference>
<evidence type="ECO:0000256" key="4">
    <source>
        <dbReference type="ARBA" id="ARBA00022777"/>
    </source>
</evidence>
<keyword evidence="2 11" id="KW-0808">Transferase</keyword>
<comment type="similarity">
    <text evidence="1">Belongs to the GHMP kinase family. GalK subfamily.</text>
</comment>
<dbReference type="InterPro" id="IPR020568">
    <property type="entry name" value="Ribosomal_Su5_D2-typ_SF"/>
</dbReference>
<keyword evidence="5" id="KW-0067">ATP-binding</keyword>
<evidence type="ECO:0000313" key="11">
    <source>
        <dbReference type="EMBL" id="MEZ0492759.1"/>
    </source>
</evidence>
<dbReference type="Gene3D" id="3.30.230.10">
    <property type="match status" value="1"/>
</dbReference>
<organism evidence="11 12">
    <name type="scientific">Kineococcus mangrovi</name>
    <dbReference type="NCBI Taxonomy" id="1660183"/>
    <lineage>
        <taxon>Bacteria</taxon>
        <taxon>Bacillati</taxon>
        <taxon>Actinomycetota</taxon>
        <taxon>Actinomycetes</taxon>
        <taxon>Kineosporiales</taxon>
        <taxon>Kineosporiaceae</taxon>
        <taxon>Kineococcus</taxon>
    </lineage>
</organism>
<dbReference type="InterPro" id="IPR013750">
    <property type="entry name" value="GHMP_kinase_C_dom"/>
</dbReference>
<evidence type="ECO:0000259" key="10">
    <source>
        <dbReference type="Pfam" id="PF10509"/>
    </source>
</evidence>
<dbReference type="RefSeq" id="WP_370718771.1">
    <property type="nucleotide sequence ID" value="NZ_JBGGTQ010000004.1"/>
</dbReference>
<dbReference type="PRINTS" id="PR00959">
    <property type="entry name" value="MEVGALKINASE"/>
</dbReference>
<evidence type="ECO:0000256" key="3">
    <source>
        <dbReference type="ARBA" id="ARBA00022741"/>
    </source>
</evidence>
<dbReference type="PRINTS" id="PR00473">
    <property type="entry name" value="GALCTOKINASE"/>
</dbReference>
<evidence type="ECO:0000259" key="8">
    <source>
        <dbReference type="Pfam" id="PF00288"/>
    </source>
</evidence>
<dbReference type="InterPro" id="IPR006203">
    <property type="entry name" value="GHMP_knse_ATP-bd_CS"/>
</dbReference>
<dbReference type="EC" id="2.7.1.6" evidence="7"/>
<dbReference type="Pfam" id="PF10509">
    <property type="entry name" value="GalKase_gal_bdg"/>
    <property type="match status" value="1"/>
</dbReference>
<feature type="domain" description="GHMP kinase C-terminal" evidence="9">
    <location>
        <begin position="308"/>
        <end position="386"/>
    </location>
</feature>
<reference evidence="11 12" key="1">
    <citation type="submission" date="2024-07" db="EMBL/GenBank/DDBJ databases">
        <authorList>
            <person name="Thanompreechachai J."/>
            <person name="Duangmal K."/>
        </authorList>
    </citation>
    <scope>NUCLEOTIDE SEQUENCE [LARGE SCALE GENOMIC DNA]</scope>
    <source>
        <strain evidence="11 12">TBRC 1896</strain>
    </source>
</reference>
<evidence type="ECO:0000256" key="1">
    <source>
        <dbReference type="ARBA" id="ARBA00006566"/>
    </source>
</evidence>
<keyword evidence="4" id="KW-0418">Kinase</keyword>
<evidence type="ECO:0000256" key="6">
    <source>
        <dbReference type="ARBA" id="ARBA00023144"/>
    </source>
</evidence>
<accession>A0ABV4I573</accession>
<name>A0ABV4I573_9ACTN</name>
<protein>
    <recommendedName>
        <fullName evidence="7">Galactokinase</fullName>
        <ecNumber evidence="7">2.7.1.6</ecNumber>
    </recommendedName>
</protein>
<sequence>MSTPGTEFFHAPDRAGTAQALAREFRTAYGTDPEGVWSAPGRVNLIGEHVDYTGGLCLPLALPHRTFVALHPRTDGVVRVRSLQEPSGEVEVPLAEVGPGSPAGWAAYVAGVPWAMQHDGFEGLALSGGFDALVDGHVPYGSGLSSSAALECAVAVALGELVELPLDDTGRAGLASACQRAENVVAGANTGGMDQAASLRCREGGAILLDTDDDSVTQVALDLAGAGLALLVVDTRAEHSHAGGEYGKRRADVERAAEVLEVPNLRAVDPADLDSVLERVGAGPDGDVLVRRVRHAVTEIDRVRRTADLLRAGRAGEVGPLLDASHDSLREDYEVSCTELDLTVDTARAHGALGARMTGGGFGGSAIALVAAERVEEVAVAVAAAFAERGLRAPRFLSALPSEGAARDL</sequence>
<dbReference type="InterPro" id="IPR006206">
    <property type="entry name" value="Mevalonate/galactokinase"/>
</dbReference>
<comment type="caution">
    <text evidence="11">The sequence shown here is derived from an EMBL/GenBank/DDBJ whole genome shotgun (WGS) entry which is preliminary data.</text>
</comment>
<dbReference type="Pfam" id="PF00288">
    <property type="entry name" value="GHMP_kinases_N"/>
    <property type="match status" value="1"/>
</dbReference>
<keyword evidence="12" id="KW-1185">Reference proteome</keyword>
<evidence type="ECO:0000313" key="12">
    <source>
        <dbReference type="Proteomes" id="UP001566476"/>
    </source>
</evidence>
<dbReference type="InterPro" id="IPR019539">
    <property type="entry name" value="GalKase_N"/>
</dbReference>
<dbReference type="InterPro" id="IPR019741">
    <property type="entry name" value="Galactokinase_CS"/>
</dbReference>
<evidence type="ECO:0000256" key="7">
    <source>
        <dbReference type="NCBIfam" id="TIGR00131"/>
    </source>
</evidence>
<evidence type="ECO:0000256" key="2">
    <source>
        <dbReference type="ARBA" id="ARBA00022679"/>
    </source>
</evidence>
<dbReference type="Proteomes" id="UP001566476">
    <property type="component" value="Unassembled WGS sequence"/>
</dbReference>
<feature type="domain" description="GHMP kinase N-terminal" evidence="8">
    <location>
        <begin position="123"/>
        <end position="199"/>
    </location>
</feature>
<dbReference type="PIRSF" id="PIRSF000530">
    <property type="entry name" value="Galactokinase"/>
    <property type="match status" value="1"/>
</dbReference>
<keyword evidence="3" id="KW-0547">Nucleotide-binding</keyword>
<dbReference type="InterPro" id="IPR014721">
    <property type="entry name" value="Ribsml_uS5_D2-typ_fold_subgr"/>
</dbReference>
<feature type="domain" description="Galactokinase N-terminal" evidence="10">
    <location>
        <begin position="24"/>
        <end position="71"/>
    </location>
</feature>
<dbReference type="PROSITE" id="PS00106">
    <property type="entry name" value="GALACTOKINASE"/>
    <property type="match status" value="1"/>
</dbReference>
<evidence type="ECO:0000259" key="9">
    <source>
        <dbReference type="Pfam" id="PF08544"/>
    </source>
</evidence>
<gene>
    <name evidence="11" type="primary">galK</name>
    <name evidence="11" type="ORF">AB2L28_10980</name>
</gene>
<dbReference type="PANTHER" id="PTHR10457:SF7">
    <property type="entry name" value="GALACTOKINASE-RELATED"/>
    <property type="match status" value="1"/>
</dbReference>
<keyword evidence="6" id="KW-0299">Galactose metabolism</keyword>
<dbReference type="InterPro" id="IPR006204">
    <property type="entry name" value="GHMP_kinase_N_dom"/>
</dbReference>
<dbReference type="SUPFAM" id="SSF55060">
    <property type="entry name" value="GHMP Kinase, C-terminal domain"/>
    <property type="match status" value="1"/>
</dbReference>
<dbReference type="SUPFAM" id="SSF54211">
    <property type="entry name" value="Ribosomal protein S5 domain 2-like"/>
    <property type="match status" value="1"/>
</dbReference>
<dbReference type="InterPro" id="IPR036554">
    <property type="entry name" value="GHMP_kinase_C_sf"/>
</dbReference>
<keyword evidence="6" id="KW-0119">Carbohydrate metabolism</keyword>
<proteinExistence type="inferred from homology"/>
<dbReference type="NCBIfam" id="TIGR00131">
    <property type="entry name" value="gal_kin"/>
    <property type="match status" value="1"/>
</dbReference>
<dbReference type="Pfam" id="PF08544">
    <property type="entry name" value="GHMP_kinases_C"/>
    <property type="match status" value="1"/>
</dbReference>
<dbReference type="InterPro" id="IPR000705">
    <property type="entry name" value="Galactokinase"/>
</dbReference>
<dbReference type="PROSITE" id="PS00627">
    <property type="entry name" value="GHMP_KINASES_ATP"/>
    <property type="match status" value="1"/>
</dbReference>
<dbReference type="GO" id="GO:0004335">
    <property type="term" value="F:galactokinase activity"/>
    <property type="evidence" value="ECO:0007669"/>
    <property type="project" value="UniProtKB-EC"/>
</dbReference>
<dbReference type="EMBL" id="JBGGTQ010000004">
    <property type="protein sequence ID" value="MEZ0492759.1"/>
    <property type="molecule type" value="Genomic_DNA"/>
</dbReference>